<dbReference type="InterPro" id="IPR024049">
    <property type="entry name" value="eRF1_1_sf"/>
</dbReference>
<dbReference type="InterPro" id="IPR004403">
    <property type="entry name" value="Peptide_chain-rel_eRF1/aRF1"/>
</dbReference>
<dbReference type="InterPro" id="IPR005140">
    <property type="entry name" value="eRF1_Pelota-like_N"/>
</dbReference>
<feature type="domain" description="eRF1/Pelota-like N-terminal" evidence="1">
    <location>
        <begin position="57"/>
        <end position="148"/>
    </location>
</feature>
<dbReference type="Proteomes" id="UP000011528">
    <property type="component" value="Unassembled WGS sequence"/>
</dbReference>
<proteinExistence type="predicted"/>
<name>M0PQ77_9EURY</name>
<evidence type="ECO:0000313" key="3">
    <source>
        <dbReference type="Proteomes" id="UP000011528"/>
    </source>
</evidence>
<dbReference type="SUPFAM" id="SSF55481">
    <property type="entry name" value="N-terminal domain of eukaryotic peptide chain release factor subunit 1, ERF1"/>
    <property type="match status" value="1"/>
</dbReference>
<comment type="caution">
    <text evidence="2">The sequence shown here is derived from an EMBL/GenBank/DDBJ whole genome shotgun (WGS) entry which is preliminary data.</text>
</comment>
<reference evidence="2 3" key="1">
    <citation type="journal article" date="2014" name="PLoS Genet.">
        <title>Phylogenetically driven sequencing of extremely halophilic archaea reveals strategies for static and dynamic osmo-response.</title>
        <authorList>
            <person name="Becker E.A."/>
            <person name="Seitzer P.M."/>
            <person name="Tritt A."/>
            <person name="Larsen D."/>
            <person name="Krusor M."/>
            <person name="Yao A.I."/>
            <person name="Wu D."/>
            <person name="Madern D."/>
            <person name="Eisen J.A."/>
            <person name="Darling A.E."/>
            <person name="Facciotti M.T."/>
        </authorList>
    </citation>
    <scope>NUCLEOTIDE SEQUENCE [LARGE SCALE GENOMIC DNA]</scope>
    <source>
        <strain evidence="2 3">JCM 13916</strain>
    </source>
</reference>
<evidence type="ECO:0000313" key="2">
    <source>
        <dbReference type="EMBL" id="EMA70995.1"/>
    </source>
</evidence>
<sequence>MLLAAAGGGRSQARATASIYKQTRVRRPVRPAIDAPAGRSKLTYTHATVFRIMSSDAQEANADRRKYEFRKVIEELKDYEGSGTQLVTIYIPEDRQVSDVVAHVTQEHSEASNIKSKQTRTAVQDALTSIKDRLRYYDTYPPCLLYTS</sequence>
<dbReference type="GO" id="GO:0003747">
    <property type="term" value="F:translation release factor activity"/>
    <property type="evidence" value="ECO:0007669"/>
    <property type="project" value="InterPro"/>
</dbReference>
<dbReference type="PANTHER" id="PTHR10113">
    <property type="entry name" value="PEPTIDE CHAIN RELEASE FACTOR SUBUNIT 1"/>
    <property type="match status" value="1"/>
</dbReference>
<organism evidence="2 3">
    <name type="scientific">Halorubrum distributum JCM 13916</name>
    <dbReference type="NCBI Taxonomy" id="1230455"/>
    <lineage>
        <taxon>Archaea</taxon>
        <taxon>Methanobacteriati</taxon>
        <taxon>Methanobacteriota</taxon>
        <taxon>Stenosarchaea group</taxon>
        <taxon>Halobacteria</taxon>
        <taxon>Halobacteriales</taxon>
        <taxon>Haloferacaceae</taxon>
        <taxon>Halorubrum</taxon>
        <taxon>Halorubrum distributum group</taxon>
    </lineage>
</organism>
<protein>
    <submittedName>
        <fullName evidence="2">Peptide chain release factor 1</fullName>
    </submittedName>
</protein>
<evidence type="ECO:0000259" key="1">
    <source>
        <dbReference type="SMART" id="SM01194"/>
    </source>
</evidence>
<dbReference type="STRING" id="1230455.C462_08942"/>
<dbReference type="AlphaFoldDB" id="M0PQ77"/>
<gene>
    <name evidence="2" type="ORF">C462_08942</name>
</gene>
<dbReference type="Pfam" id="PF03463">
    <property type="entry name" value="eRF1_1"/>
    <property type="match status" value="1"/>
</dbReference>
<dbReference type="EMBL" id="AOJJ01000058">
    <property type="protein sequence ID" value="EMA70995.1"/>
    <property type="molecule type" value="Genomic_DNA"/>
</dbReference>
<feature type="non-terminal residue" evidence="2">
    <location>
        <position position="148"/>
    </location>
</feature>
<accession>M0PQ77</accession>
<dbReference type="SMART" id="SM01194">
    <property type="entry name" value="eRF1_1"/>
    <property type="match status" value="1"/>
</dbReference>
<dbReference type="Gene3D" id="3.30.960.10">
    <property type="entry name" value="eRF1 domain 1"/>
    <property type="match status" value="1"/>
</dbReference>